<dbReference type="PANTHER" id="PTHR39420:SF2">
    <property type="entry name" value="HYDROLASE"/>
    <property type="match status" value="1"/>
</dbReference>
<dbReference type="NCBIfam" id="TIGR03624">
    <property type="entry name" value="putative hydrolase"/>
    <property type="match status" value="1"/>
</dbReference>
<evidence type="ECO:0000313" key="3">
    <source>
        <dbReference type="Proteomes" id="UP001321477"/>
    </source>
</evidence>
<dbReference type="PANTHER" id="PTHR39420">
    <property type="match status" value="1"/>
</dbReference>
<dbReference type="EMBL" id="AP027734">
    <property type="protein sequence ID" value="BDZ55975.1"/>
    <property type="molecule type" value="Genomic_DNA"/>
</dbReference>
<gene>
    <name evidence="2" type="ORF">GCM10025870_30480</name>
</gene>
<feature type="compositionally biased region" description="Basic and acidic residues" evidence="1">
    <location>
        <begin position="1"/>
        <end position="19"/>
    </location>
</feature>
<dbReference type="Pfam" id="PF10103">
    <property type="entry name" value="Zincin_2"/>
    <property type="match status" value="1"/>
</dbReference>
<keyword evidence="3" id="KW-1185">Reference proteome</keyword>
<dbReference type="Gene3D" id="1.20.150.30">
    <property type="entry name" value="Zincin-like metallopeptidase, N-terminal domain"/>
    <property type="match status" value="1"/>
</dbReference>
<sequence>MAERDEDRNPEDEFRDMLRDLLSGSGGIDPSKLADAAGLPNDPASLAAIFGQLQQAMQRSEGEGIDWSLALRQAEQRAAAGQLQVESADAERLERTLDLARLWLDEAADLSGLPGTPELLTRRSWAAASMPIWIQLAEPVATSIADALTRVMSEQAPEEMREMVQGASRMMRGIGGAMFAMQLGQVVGQLSTEVVSGGDVGFPVLEDGRAALVPQNVAEFGRDLDIPTDQVELYLAVREIAHARLFRHARWLRLHLITAITAFAKGIDIDLERLERLAEGFDPSNTDELRDAVANGALIRPKSPDQEAALGRLETMLALVEGWVDVVTADATSRLPKADAVAEMIRRRRATGGPAESALATLVGLELRPRRLREAAAMWRAVTDAVGVARRDALWAHPDLLPVSADLDDPSALAARLAAGGEASGEVDVEFDEALEALLRGDLPCVRRRSGCRRGTGCRRRRARRPRARRR</sequence>
<dbReference type="SUPFAM" id="SSF55486">
    <property type="entry name" value="Metalloproteases ('zincins'), catalytic domain"/>
    <property type="match status" value="1"/>
</dbReference>
<evidence type="ECO:0000256" key="1">
    <source>
        <dbReference type="SAM" id="MobiDB-lite"/>
    </source>
</evidence>
<name>A0ABM8H596_9MICO</name>
<feature type="region of interest" description="Disordered" evidence="1">
    <location>
        <begin position="1"/>
        <end position="23"/>
    </location>
</feature>
<dbReference type="RefSeq" id="WP_350227250.1">
    <property type="nucleotide sequence ID" value="NZ_AP027734.1"/>
</dbReference>
<dbReference type="InterPro" id="IPR042271">
    <property type="entry name" value="Zinicin_2_N"/>
</dbReference>
<organism evidence="2 3">
    <name type="scientific">Agromyces marinus</name>
    <dbReference type="NCBI Taxonomy" id="1389020"/>
    <lineage>
        <taxon>Bacteria</taxon>
        <taxon>Bacillati</taxon>
        <taxon>Actinomycetota</taxon>
        <taxon>Actinomycetes</taxon>
        <taxon>Micrococcales</taxon>
        <taxon>Microbacteriaceae</taxon>
        <taxon>Agromyces</taxon>
    </lineage>
</organism>
<dbReference type="GO" id="GO:0016787">
    <property type="term" value="F:hydrolase activity"/>
    <property type="evidence" value="ECO:0007669"/>
    <property type="project" value="UniProtKB-KW"/>
</dbReference>
<keyword evidence="2" id="KW-0378">Hydrolase</keyword>
<proteinExistence type="predicted"/>
<accession>A0ABM8H596</accession>
<dbReference type="InterPro" id="IPR018766">
    <property type="entry name" value="Zinicin_2"/>
</dbReference>
<protein>
    <submittedName>
        <fullName evidence="2">Hydrolase</fullName>
    </submittedName>
</protein>
<reference evidence="3" key="1">
    <citation type="journal article" date="2019" name="Int. J. Syst. Evol. Microbiol.">
        <title>The Global Catalogue of Microorganisms (GCM) 10K type strain sequencing project: providing services to taxonomists for standard genome sequencing and annotation.</title>
        <authorList>
            <consortium name="The Broad Institute Genomics Platform"/>
            <consortium name="The Broad Institute Genome Sequencing Center for Infectious Disease"/>
            <person name="Wu L."/>
            <person name="Ma J."/>
        </authorList>
    </citation>
    <scope>NUCLEOTIDE SEQUENCE [LARGE SCALE GENOMIC DNA]</scope>
    <source>
        <strain evidence="3">NBRC 109019</strain>
    </source>
</reference>
<dbReference type="Proteomes" id="UP001321477">
    <property type="component" value="Chromosome"/>
</dbReference>
<evidence type="ECO:0000313" key="2">
    <source>
        <dbReference type="EMBL" id="BDZ55975.1"/>
    </source>
</evidence>